<dbReference type="PROSITE" id="PS51257">
    <property type="entry name" value="PROKAR_LIPOPROTEIN"/>
    <property type="match status" value="1"/>
</dbReference>
<reference evidence="4 5" key="1">
    <citation type="submission" date="2021-01" db="EMBL/GenBank/DDBJ databases">
        <title>Genomic Encyclopedia of Type Strains, Phase IV (KMG-IV): sequencing the most valuable type-strain genomes for metagenomic binning, comparative biology and taxonomic classification.</title>
        <authorList>
            <person name="Goeker M."/>
        </authorList>
    </citation>
    <scope>NUCLEOTIDE SEQUENCE [LARGE SCALE GENOMIC DNA]</scope>
    <source>
        <strain evidence="4 5">DSM 25540</strain>
    </source>
</reference>
<evidence type="ECO:0000313" key="4">
    <source>
        <dbReference type="EMBL" id="MBM7631186.1"/>
    </source>
</evidence>
<dbReference type="EMBL" id="JAFBEC010000001">
    <property type="protein sequence ID" value="MBM7631186.1"/>
    <property type="molecule type" value="Genomic_DNA"/>
</dbReference>
<dbReference type="Gene3D" id="3.40.50.1980">
    <property type="entry name" value="Nitrogenase molybdenum iron protein domain"/>
    <property type="match status" value="3"/>
</dbReference>
<dbReference type="PANTHER" id="PTHR42953:SF8">
    <property type="entry name" value="ZINT DOMAIN-CONTAINING PROTEIN"/>
    <property type="match status" value="1"/>
</dbReference>
<dbReference type="RefSeq" id="WP_204695367.1">
    <property type="nucleotide sequence ID" value="NZ_JAFBEC010000001.1"/>
</dbReference>
<dbReference type="PANTHER" id="PTHR42953">
    <property type="entry name" value="HIGH-AFFINITY ZINC UPTAKE SYSTEM PROTEIN ZNUA-RELATED"/>
    <property type="match status" value="1"/>
</dbReference>
<evidence type="ECO:0000256" key="1">
    <source>
        <dbReference type="SAM" id="Coils"/>
    </source>
</evidence>
<evidence type="ECO:0000313" key="5">
    <source>
        <dbReference type="Proteomes" id="UP000741863"/>
    </source>
</evidence>
<evidence type="ECO:0000256" key="2">
    <source>
        <dbReference type="SAM" id="MobiDB-lite"/>
    </source>
</evidence>
<sequence>MRKFRLVPLSIVLPFLLIACSDDQTPSENDATDQEATEPLQISTTLFALEDFTSRIGGEHVEVESVYPPNADAHTFDPSSSTYVKIAEDDAFIYSGVGMEPFADTIHDLLDEETVEIISAGEHLSLRGEHGHDSESDHSHDHEHEHEHDHDHNEDQTSAVDLEGINDHYHTGDTIALTATADIDVEGDVTWYTRDSESDDWSEASTGKSFEDTVDTDGQQVYAAFIDDEEQPVAESETTTIHIDDHDEESGAIDPHVFLDPIYSIELAENIMNQLSELRPEHEEDFVQNYESLKADLEQLDASLQSTIDSADHKQIIVSHAAYGYWEDRYGIEQLSIHGLSSTQEPSQSELTSIVEAARENNLSYVVFENNVSSTISEVIQSEIGAESLVLRNMESISQEDYDAGEDYVSMMEMNIETLETALNH</sequence>
<comment type="caution">
    <text evidence="4">The sequence shown here is derived from an EMBL/GenBank/DDBJ whole genome shotgun (WGS) entry which is preliminary data.</text>
</comment>
<proteinExistence type="predicted"/>
<name>A0ABS2P7T8_9BACL</name>
<evidence type="ECO:0000256" key="3">
    <source>
        <dbReference type="SAM" id="SignalP"/>
    </source>
</evidence>
<keyword evidence="1" id="KW-0175">Coiled coil</keyword>
<feature type="chain" id="PRO_5046620898" evidence="3">
    <location>
        <begin position="20"/>
        <end position="425"/>
    </location>
</feature>
<dbReference type="InterPro" id="IPR050492">
    <property type="entry name" value="Bact_metal-bind_prot9"/>
</dbReference>
<dbReference type="SUPFAM" id="SSF53807">
    <property type="entry name" value="Helical backbone' metal receptor"/>
    <property type="match status" value="1"/>
</dbReference>
<organism evidence="4 5">
    <name type="scientific">Geomicrobium sediminis</name>
    <dbReference type="NCBI Taxonomy" id="1347788"/>
    <lineage>
        <taxon>Bacteria</taxon>
        <taxon>Bacillati</taxon>
        <taxon>Bacillota</taxon>
        <taxon>Bacilli</taxon>
        <taxon>Bacillales</taxon>
        <taxon>Geomicrobium</taxon>
    </lineage>
</organism>
<dbReference type="InterPro" id="IPR006127">
    <property type="entry name" value="ZnuA-like"/>
</dbReference>
<feature type="signal peptide" evidence="3">
    <location>
        <begin position="1"/>
        <end position="19"/>
    </location>
</feature>
<gene>
    <name evidence="4" type="ORF">JOD17_000277</name>
</gene>
<dbReference type="Pfam" id="PF01297">
    <property type="entry name" value="ZnuA"/>
    <property type="match status" value="1"/>
</dbReference>
<accession>A0ABS2P7T8</accession>
<feature type="region of interest" description="Disordered" evidence="2">
    <location>
        <begin position="127"/>
        <end position="155"/>
    </location>
</feature>
<feature type="coiled-coil region" evidence="1">
    <location>
        <begin position="265"/>
        <end position="310"/>
    </location>
</feature>
<keyword evidence="5" id="KW-1185">Reference proteome</keyword>
<keyword evidence="3" id="KW-0732">Signal</keyword>
<protein>
    <submittedName>
        <fullName evidence="4">Zinc transport system substrate-binding protein</fullName>
    </submittedName>
</protein>
<dbReference type="Proteomes" id="UP000741863">
    <property type="component" value="Unassembled WGS sequence"/>
</dbReference>